<dbReference type="InterPro" id="IPR013216">
    <property type="entry name" value="Methyltransf_11"/>
</dbReference>
<dbReference type="RefSeq" id="WP_138124560.1">
    <property type="nucleotide sequence ID" value="NZ_SWLG01000004.1"/>
</dbReference>
<dbReference type="PROSITE" id="PS01184">
    <property type="entry name" value="UBIE_2"/>
    <property type="match status" value="1"/>
</dbReference>
<dbReference type="Gene3D" id="3.40.50.150">
    <property type="entry name" value="Vaccinia Virus protein VP39"/>
    <property type="match status" value="1"/>
</dbReference>
<dbReference type="PANTHER" id="PTHR44068">
    <property type="entry name" value="ZGC:194242"/>
    <property type="match status" value="1"/>
</dbReference>
<keyword evidence="2 5" id="KW-0808">Transferase</keyword>
<dbReference type="EMBL" id="SWLG01000004">
    <property type="protein sequence ID" value="TLS38220.1"/>
    <property type="molecule type" value="Genomic_DNA"/>
</dbReference>
<gene>
    <name evidence="5" type="ORF">FCL54_06705</name>
</gene>
<dbReference type="InterPro" id="IPR050447">
    <property type="entry name" value="Erg6_SMT_methyltransf"/>
</dbReference>
<comment type="caution">
    <text evidence="5">The sequence shown here is derived from an EMBL/GenBank/DDBJ whole genome shotgun (WGS) entry which is preliminary data.</text>
</comment>
<dbReference type="AlphaFoldDB" id="A0A5R9F7I4"/>
<organism evidence="5 6">
    <name type="scientific">Exobacillus caeni</name>
    <dbReference type="NCBI Taxonomy" id="2574798"/>
    <lineage>
        <taxon>Bacteria</taxon>
        <taxon>Bacillati</taxon>
        <taxon>Bacillota</taxon>
        <taxon>Bacilli</taxon>
        <taxon>Bacillales</taxon>
        <taxon>Guptibacillaceae</taxon>
        <taxon>Exobacillus</taxon>
    </lineage>
</organism>
<dbReference type="InterPro" id="IPR029063">
    <property type="entry name" value="SAM-dependent_MTases_sf"/>
</dbReference>
<accession>A0A5R9F7I4</accession>
<evidence type="ECO:0000256" key="3">
    <source>
        <dbReference type="ARBA" id="ARBA00022691"/>
    </source>
</evidence>
<feature type="domain" description="Methyltransferase type 11" evidence="4">
    <location>
        <begin position="42"/>
        <end position="136"/>
    </location>
</feature>
<dbReference type="GO" id="GO:0008757">
    <property type="term" value="F:S-adenosylmethionine-dependent methyltransferase activity"/>
    <property type="evidence" value="ECO:0007669"/>
    <property type="project" value="InterPro"/>
</dbReference>
<dbReference type="Pfam" id="PF08241">
    <property type="entry name" value="Methyltransf_11"/>
    <property type="match status" value="1"/>
</dbReference>
<dbReference type="CDD" id="cd02440">
    <property type="entry name" value="AdoMet_MTases"/>
    <property type="match status" value="1"/>
</dbReference>
<keyword evidence="6" id="KW-1185">Reference proteome</keyword>
<protein>
    <submittedName>
        <fullName evidence="5">Methyltransferase domain-containing protein</fullName>
    </submittedName>
</protein>
<dbReference type="SUPFAM" id="SSF53335">
    <property type="entry name" value="S-adenosyl-L-methionine-dependent methyltransferases"/>
    <property type="match status" value="1"/>
</dbReference>
<keyword evidence="1 5" id="KW-0489">Methyltransferase</keyword>
<proteinExistence type="predicted"/>
<evidence type="ECO:0000259" key="4">
    <source>
        <dbReference type="Pfam" id="PF08241"/>
    </source>
</evidence>
<dbReference type="Proteomes" id="UP000308230">
    <property type="component" value="Unassembled WGS sequence"/>
</dbReference>
<sequence length="237" mass="26745">MVNNPYLDFLASFGIGGAHPGGMPLTIELLQTITIKPEHRLLDVGCGTGQTSAFIKKTYGSNVTALDIHPGMIEKARARFYHEQLDIALVQGNAEQLPFNDNSFDILLIESVTVFTTIKKSINEYARVLKPGGILLNLEMTANDWFSAAELAEIQRVYGIQEVPSEEQWINYLQDAGLTVTEVLNRESVRQKSIDSISEFDFGKLMDFSLYTKWMEHINLMEKMGTRLGFRIYKCIK</sequence>
<dbReference type="InterPro" id="IPR023576">
    <property type="entry name" value="UbiE/COQ5_MeTrFase_CS"/>
</dbReference>
<evidence type="ECO:0000313" key="5">
    <source>
        <dbReference type="EMBL" id="TLS38220.1"/>
    </source>
</evidence>
<dbReference type="PANTHER" id="PTHR44068:SF11">
    <property type="entry name" value="GERANYL DIPHOSPHATE 2-C-METHYLTRANSFERASE"/>
    <property type="match status" value="1"/>
</dbReference>
<dbReference type="OrthoDB" id="43862at2"/>
<dbReference type="GO" id="GO:0032259">
    <property type="term" value="P:methylation"/>
    <property type="evidence" value="ECO:0007669"/>
    <property type="project" value="UniProtKB-KW"/>
</dbReference>
<evidence type="ECO:0000256" key="1">
    <source>
        <dbReference type="ARBA" id="ARBA00022603"/>
    </source>
</evidence>
<evidence type="ECO:0000313" key="6">
    <source>
        <dbReference type="Proteomes" id="UP000308230"/>
    </source>
</evidence>
<name>A0A5R9F7I4_9BACL</name>
<keyword evidence="3" id="KW-0949">S-adenosyl-L-methionine</keyword>
<evidence type="ECO:0000256" key="2">
    <source>
        <dbReference type="ARBA" id="ARBA00022679"/>
    </source>
</evidence>
<reference evidence="5 6" key="1">
    <citation type="submission" date="2019-04" db="EMBL/GenBank/DDBJ databases">
        <title>Bacillus caeni sp. nov., a bacterium isolated from mangrove sediment.</title>
        <authorList>
            <person name="Huang H."/>
            <person name="Mo K."/>
            <person name="Hu Y."/>
        </authorList>
    </citation>
    <scope>NUCLEOTIDE SEQUENCE [LARGE SCALE GENOMIC DNA]</scope>
    <source>
        <strain evidence="5 6">HB172195</strain>
    </source>
</reference>